<keyword evidence="3" id="KW-0342">GTP-binding</keyword>
<dbReference type="EMBL" id="ABEU02000024">
    <property type="status" value="NOT_ANNOTATED_CDS"/>
    <property type="molecule type" value="Genomic_DNA"/>
</dbReference>
<reference evidence="5 6" key="2">
    <citation type="journal article" date="2018" name="Plant J.">
        <title>The Physcomitrella patens chromosome-scale assembly reveals moss genome structure and evolution.</title>
        <authorList>
            <person name="Lang D."/>
            <person name="Ullrich K.K."/>
            <person name="Murat F."/>
            <person name="Fuchs J."/>
            <person name="Jenkins J."/>
            <person name="Haas F.B."/>
            <person name="Piednoel M."/>
            <person name="Gundlach H."/>
            <person name="Van Bel M."/>
            <person name="Meyberg R."/>
            <person name="Vives C."/>
            <person name="Morata J."/>
            <person name="Symeonidi A."/>
            <person name="Hiss M."/>
            <person name="Muchero W."/>
            <person name="Kamisugi Y."/>
            <person name="Saleh O."/>
            <person name="Blanc G."/>
            <person name="Decker E.L."/>
            <person name="van Gessel N."/>
            <person name="Grimwood J."/>
            <person name="Hayes R.D."/>
            <person name="Graham S.W."/>
            <person name="Gunter L.E."/>
            <person name="McDaniel S.F."/>
            <person name="Hoernstein S.N.W."/>
            <person name="Larsson A."/>
            <person name="Li F.W."/>
            <person name="Perroud P.F."/>
            <person name="Phillips J."/>
            <person name="Ranjan P."/>
            <person name="Rokshar D.S."/>
            <person name="Rothfels C.J."/>
            <person name="Schneider L."/>
            <person name="Shu S."/>
            <person name="Stevenson D.W."/>
            <person name="Thummler F."/>
            <person name="Tillich M."/>
            <person name="Villarreal Aguilar J.C."/>
            <person name="Widiez T."/>
            <person name="Wong G.K."/>
            <person name="Wymore A."/>
            <person name="Zhang Y."/>
            <person name="Zimmer A.D."/>
            <person name="Quatrano R.S."/>
            <person name="Mayer K.F.X."/>
            <person name="Goodstein D."/>
            <person name="Casacuberta J.M."/>
            <person name="Vandepoele K."/>
            <person name="Reski R."/>
            <person name="Cuming A.C."/>
            <person name="Tuskan G.A."/>
            <person name="Maumus F."/>
            <person name="Salse J."/>
            <person name="Schmutz J."/>
            <person name="Rensing S.A."/>
        </authorList>
    </citation>
    <scope>NUCLEOTIDE SEQUENCE [LARGE SCALE GENOMIC DNA]</scope>
    <source>
        <strain evidence="5 6">cv. Gransden 2004</strain>
    </source>
</reference>
<accession>A0A7I4CXZ0</accession>
<name>A0A7I4CXZ0_PHYPA</name>
<reference evidence="5 6" key="1">
    <citation type="journal article" date="2008" name="Science">
        <title>The Physcomitrella genome reveals evolutionary insights into the conquest of land by plants.</title>
        <authorList>
            <person name="Rensing S."/>
            <person name="Lang D."/>
            <person name="Zimmer A."/>
            <person name="Terry A."/>
            <person name="Salamov A."/>
            <person name="Shapiro H."/>
            <person name="Nishiyama T."/>
            <person name="Perroud P.-F."/>
            <person name="Lindquist E."/>
            <person name="Kamisugi Y."/>
            <person name="Tanahashi T."/>
            <person name="Sakakibara K."/>
            <person name="Fujita T."/>
            <person name="Oishi K."/>
            <person name="Shin-I T."/>
            <person name="Kuroki Y."/>
            <person name="Toyoda A."/>
            <person name="Suzuki Y."/>
            <person name="Hashimoto A."/>
            <person name="Yamaguchi K."/>
            <person name="Sugano A."/>
            <person name="Kohara Y."/>
            <person name="Fujiyama A."/>
            <person name="Anterola A."/>
            <person name="Aoki S."/>
            <person name="Ashton N."/>
            <person name="Barbazuk W.B."/>
            <person name="Barker E."/>
            <person name="Bennetzen J."/>
            <person name="Bezanilla M."/>
            <person name="Blankenship R."/>
            <person name="Cho S.H."/>
            <person name="Dutcher S."/>
            <person name="Estelle M."/>
            <person name="Fawcett J.A."/>
            <person name="Gundlach H."/>
            <person name="Hanada K."/>
            <person name="Heyl A."/>
            <person name="Hicks K.A."/>
            <person name="Hugh J."/>
            <person name="Lohr M."/>
            <person name="Mayer K."/>
            <person name="Melkozernov A."/>
            <person name="Murata T."/>
            <person name="Nelson D."/>
            <person name="Pils B."/>
            <person name="Prigge M."/>
            <person name="Reiss B."/>
            <person name="Renner T."/>
            <person name="Rombauts S."/>
            <person name="Rushton P."/>
            <person name="Sanderfoot A."/>
            <person name="Schween G."/>
            <person name="Shiu S.-H."/>
            <person name="Stueber K."/>
            <person name="Theodoulou F.L."/>
            <person name="Tu H."/>
            <person name="Van de Peer Y."/>
            <person name="Verrier P.J."/>
            <person name="Waters E."/>
            <person name="Wood A."/>
            <person name="Yang L."/>
            <person name="Cove D."/>
            <person name="Cuming A."/>
            <person name="Hasebe M."/>
            <person name="Lucas S."/>
            <person name="Mishler D.B."/>
            <person name="Reski R."/>
            <person name="Grigoriev I."/>
            <person name="Quatrano R.S."/>
            <person name="Boore J.L."/>
        </authorList>
    </citation>
    <scope>NUCLEOTIDE SEQUENCE [LARGE SCALE GENOMIC DNA]</scope>
    <source>
        <strain evidence="5 6">cv. Gransden 2004</strain>
    </source>
</reference>
<evidence type="ECO:0000313" key="5">
    <source>
        <dbReference type="EnsemblPlants" id="Pp3c24_8310V3.1"/>
    </source>
</evidence>
<dbReference type="Gramene" id="Pp3c24_8310V3.1">
    <property type="protein sequence ID" value="Pp3c24_8310V3.1"/>
    <property type="gene ID" value="Pp3c24_8310"/>
</dbReference>
<evidence type="ECO:0000256" key="3">
    <source>
        <dbReference type="ARBA" id="ARBA00023134"/>
    </source>
</evidence>
<dbReference type="InterPro" id="IPR020568">
    <property type="entry name" value="Ribosomal_Su5_D2-typ_SF"/>
</dbReference>
<evidence type="ECO:0000256" key="1">
    <source>
        <dbReference type="ARBA" id="ARBA00022741"/>
    </source>
</evidence>
<dbReference type="InterPro" id="IPR014721">
    <property type="entry name" value="Ribsml_uS5_D2-typ_fold_subgr"/>
</dbReference>
<dbReference type="AlphaFoldDB" id="A0A7I4CXZ0"/>
<keyword evidence="6" id="KW-1185">Reference proteome</keyword>
<dbReference type="InParanoid" id="A0A7I4CXZ0"/>
<dbReference type="InterPro" id="IPR035647">
    <property type="entry name" value="EFG_III/V"/>
</dbReference>
<dbReference type="Proteomes" id="UP000006727">
    <property type="component" value="Chromosome 24"/>
</dbReference>
<evidence type="ECO:0000259" key="4">
    <source>
        <dbReference type="SMART" id="SM00838"/>
    </source>
</evidence>
<dbReference type="SMART" id="SM00838">
    <property type="entry name" value="EFG_C"/>
    <property type="match status" value="1"/>
</dbReference>
<dbReference type="GO" id="GO:0005525">
    <property type="term" value="F:GTP binding"/>
    <property type="evidence" value="ECO:0007669"/>
    <property type="project" value="UniProtKB-KW"/>
</dbReference>
<reference evidence="5" key="3">
    <citation type="submission" date="2020-12" db="UniProtKB">
        <authorList>
            <consortium name="EnsemblPlants"/>
        </authorList>
    </citation>
    <scope>IDENTIFICATION</scope>
</reference>
<keyword evidence="2" id="KW-0648">Protein biosynthesis</keyword>
<dbReference type="PANTHER" id="PTHR43261">
    <property type="entry name" value="TRANSLATION ELONGATION FACTOR G-RELATED"/>
    <property type="match status" value="1"/>
</dbReference>
<proteinExistence type="predicted"/>
<organism evidence="5 6">
    <name type="scientific">Physcomitrium patens</name>
    <name type="common">Spreading-leaved earth moss</name>
    <name type="synonym">Physcomitrella patens</name>
    <dbReference type="NCBI Taxonomy" id="3218"/>
    <lineage>
        <taxon>Eukaryota</taxon>
        <taxon>Viridiplantae</taxon>
        <taxon>Streptophyta</taxon>
        <taxon>Embryophyta</taxon>
        <taxon>Bryophyta</taxon>
        <taxon>Bryophytina</taxon>
        <taxon>Bryopsida</taxon>
        <taxon>Funariidae</taxon>
        <taxon>Funariales</taxon>
        <taxon>Funariaceae</taxon>
        <taxon>Physcomitrium</taxon>
    </lineage>
</organism>
<dbReference type="Gene3D" id="3.30.230.10">
    <property type="match status" value="1"/>
</dbReference>
<feature type="domain" description="Elongation factor EFG" evidence="4">
    <location>
        <begin position="56"/>
        <end position="124"/>
    </location>
</feature>
<protein>
    <recommendedName>
        <fullName evidence="4">Elongation factor EFG domain-containing protein</fullName>
    </recommendedName>
</protein>
<dbReference type="Pfam" id="PF00679">
    <property type="entry name" value="EFG_C"/>
    <property type="match status" value="1"/>
</dbReference>
<dbReference type="EnsemblPlants" id="Pp3c24_8310V3.1">
    <property type="protein sequence ID" value="Pp3c24_8310V3.1"/>
    <property type="gene ID" value="Pp3c24_8310"/>
</dbReference>
<dbReference type="PANTHER" id="PTHR43261:SF1">
    <property type="entry name" value="RIBOSOME-RELEASING FACTOR 2, MITOCHONDRIAL"/>
    <property type="match status" value="1"/>
</dbReference>
<dbReference type="SUPFAM" id="SSF54980">
    <property type="entry name" value="EF-G C-terminal domain-like"/>
    <property type="match status" value="1"/>
</dbReference>
<evidence type="ECO:0000256" key="2">
    <source>
        <dbReference type="ARBA" id="ARBA00022917"/>
    </source>
</evidence>
<dbReference type="SUPFAM" id="SSF54211">
    <property type="entry name" value="Ribosomal protein S5 domain 2-like"/>
    <property type="match status" value="1"/>
</dbReference>
<sequence>MCSPRFNSFHHTVLKCLLCVGAHQVNHRESISRPATVKYTHKKQSRGQGQFAEIEVRFEPLEVEVVTPEEHMGDVIGNLNSRCGQIETLDDKPGGMKLITASMPLSETYLAGHDEGQSSVHDATVQV</sequence>
<dbReference type="InterPro" id="IPR000640">
    <property type="entry name" value="EFG_V-like"/>
</dbReference>
<keyword evidence="1" id="KW-0547">Nucleotide-binding</keyword>
<dbReference type="Gene3D" id="3.30.70.240">
    <property type="match status" value="1"/>
</dbReference>
<dbReference type="GO" id="GO:0006412">
    <property type="term" value="P:translation"/>
    <property type="evidence" value="ECO:0007669"/>
    <property type="project" value="UniProtKB-KW"/>
</dbReference>
<evidence type="ECO:0000313" key="6">
    <source>
        <dbReference type="Proteomes" id="UP000006727"/>
    </source>
</evidence>